<keyword evidence="2" id="KW-1185">Reference proteome</keyword>
<feature type="non-terminal residue" evidence="1">
    <location>
        <position position="58"/>
    </location>
</feature>
<evidence type="ECO:0000313" key="1">
    <source>
        <dbReference type="EMBL" id="MCW1043046.1"/>
    </source>
</evidence>
<protein>
    <submittedName>
        <fullName evidence="1">UbiD family decarboxylase</fullName>
    </submittedName>
</protein>
<organism evidence="1 2">
    <name type="scientific">Streptococcus anginosus</name>
    <dbReference type="NCBI Taxonomy" id="1328"/>
    <lineage>
        <taxon>Bacteria</taxon>
        <taxon>Bacillati</taxon>
        <taxon>Bacillota</taxon>
        <taxon>Bacilli</taxon>
        <taxon>Lactobacillales</taxon>
        <taxon>Streptococcaceae</taxon>
        <taxon>Streptococcus</taxon>
        <taxon>Streptococcus anginosus group</taxon>
    </lineage>
</organism>
<evidence type="ECO:0000313" key="2">
    <source>
        <dbReference type="Proteomes" id="UP001526076"/>
    </source>
</evidence>
<dbReference type="Proteomes" id="UP001526076">
    <property type="component" value="Unassembled WGS sequence"/>
</dbReference>
<proteinExistence type="predicted"/>
<sequence length="58" mass="6508">MSEQPYDLRKVLEELKEIPGQYHETDVEIDPNAEISGVYRYIGAGGTVERPTQEGPAM</sequence>
<reference evidence="1 2" key="1">
    <citation type="submission" date="2022-10" db="EMBL/GenBank/DDBJ databases">
        <title>Comparative genomic study of S. anginosus.</title>
        <authorList>
            <person name="Prasad A."/>
            <person name="Ene A."/>
            <person name="Jablonska S."/>
            <person name="Du J."/>
            <person name="Wolfe A.J."/>
            <person name="Putonti C."/>
        </authorList>
    </citation>
    <scope>NUCLEOTIDE SEQUENCE [LARGE SCALE GENOMIC DNA]</scope>
    <source>
        <strain evidence="1 2">UMB9231</strain>
    </source>
</reference>
<accession>A0ABT3EC86</accession>
<gene>
    <name evidence="1" type="ORF">OJ597_11735</name>
</gene>
<comment type="caution">
    <text evidence="1">The sequence shown here is derived from an EMBL/GenBank/DDBJ whole genome shotgun (WGS) entry which is preliminary data.</text>
</comment>
<name>A0ABT3EC86_STRAP</name>
<dbReference type="EMBL" id="JAPAHU010000094">
    <property type="protein sequence ID" value="MCW1043046.1"/>
    <property type="molecule type" value="Genomic_DNA"/>
</dbReference>